<comment type="caution">
    <text evidence="1">The sequence shown here is derived from an EMBL/GenBank/DDBJ whole genome shotgun (WGS) entry which is preliminary data.</text>
</comment>
<proteinExistence type="predicted"/>
<reference evidence="1" key="2">
    <citation type="journal article" date="2022" name="New Phytol.">
        <title>Evolutionary transition to the ectomycorrhizal habit in the genomes of a hyperdiverse lineage of mushroom-forming fungi.</title>
        <authorList>
            <person name="Looney B."/>
            <person name="Miyauchi S."/>
            <person name="Morin E."/>
            <person name="Drula E."/>
            <person name="Courty P.E."/>
            <person name="Kohler A."/>
            <person name="Kuo A."/>
            <person name="LaButti K."/>
            <person name="Pangilinan J."/>
            <person name="Lipzen A."/>
            <person name="Riley R."/>
            <person name="Andreopoulos W."/>
            <person name="He G."/>
            <person name="Johnson J."/>
            <person name="Nolan M."/>
            <person name="Tritt A."/>
            <person name="Barry K.W."/>
            <person name="Grigoriev I.V."/>
            <person name="Nagy L.G."/>
            <person name="Hibbett D."/>
            <person name="Henrissat B."/>
            <person name="Matheny P.B."/>
            <person name="Labbe J."/>
            <person name="Martin F.M."/>
        </authorList>
    </citation>
    <scope>NUCLEOTIDE SEQUENCE</scope>
    <source>
        <strain evidence="1">HHB10654</strain>
    </source>
</reference>
<name>A0ACB8T7Z3_9AGAM</name>
<reference evidence="1" key="1">
    <citation type="submission" date="2021-03" db="EMBL/GenBank/DDBJ databases">
        <authorList>
            <consortium name="DOE Joint Genome Institute"/>
            <person name="Ahrendt S."/>
            <person name="Looney B.P."/>
            <person name="Miyauchi S."/>
            <person name="Morin E."/>
            <person name="Drula E."/>
            <person name="Courty P.E."/>
            <person name="Chicoki N."/>
            <person name="Fauchery L."/>
            <person name="Kohler A."/>
            <person name="Kuo A."/>
            <person name="Labutti K."/>
            <person name="Pangilinan J."/>
            <person name="Lipzen A."/>
            <person name="Riley R."/>
            <person name="Andreopoulos W."/>
            <person name="He G."/>
            <person name="Johnson J."/>
            <person name="Barry K.W."/>
            <person name="Grigoriev I.V."/>
            <person name="Nagy L."/>
            <person name="Hibbett D."/>
            <person name="Henrissat B."/>
            <person name="Matheny P.B."/>
            <person name="Labbe J."/>
            <person name="Martin F."/>
        </authorList>
    </citation>
    <scope>NUCLEOTIDE SEQUENCE</scope>
    <source>
        <strain evidence="1">HHB10654</strain>
    </source>
</reference>
<evidence type="ECO:0000313" key="2">
    <source>
        <dbReference type="Proteomes" id="UP000814140"/>
    </source>
</evidence>
<keyword evidence="2" id="KW-1185">Reference proteome</keyword>
<protein>
    <submittedName>
        <fullName evidence="1">Uncharacterized protein</fullName>
    </submittedName>
</protein>
<dbReference type="Proteomes" id="UP000814140">
    <property type="component" value="Unassembled WGS sequence"/>
</dbReference>
<organism evidence="1 2">
    <name type="scientific">Artomyces pyxidatus</name>
    <dbReference type="NCBI Taxonomy" id="48021"/>
    <lineage>
        <taxon>Eukaryota</taxon>
        <taxon>Fungi</taxon>
        <taxon>Dikarya</taxon>
        <taxon>Basidiomycota</taxon>
        <taxon>Agaricomycotina</taxon>
        <taxon>Agaricomycetes</taxon>
        <taxon>Russulales</taxon>
        <taxon>Auriscalpiaceae</taxon>
        <taxon>Artomyces</taxon>
    </lineage>
</organism>
<sequence length="153" mass="17742">MLDAYPCGGKVVVFRRLVWSCIRFERFEGRSRALPSSDDDIARVETARTLYAMLLQLTSQSYLQRTRWREATYDHQTDIAPVIDIRMYLRPAYLPDSSYVNTIVSYTFLCSAEGRFITSTHPPDKHVLRFGQARRYMHDARPMQRGDGDAAQL</sequence>
<accession>A0ACB8T7Z3</accession>
<evidence type="ECO:0000313" key="1">
    <source>
        <dbReference type="EMBL" id="KAI0064276.1"/>
    </source>
</evidence>
<gene>
    <name evidence="1" type="ORF">BV25DRAFT_301901</name>
</gene>
<dbReference type="EMBL" id="MU277199">
    <property type="protein sequence ID" value="KAI0064276.1"/>
    <property type="molecule type" value="Genomic_DNA"/>
</dbReference>